<dbReference type="PANTHER" id="PTHR21310">
    <property type="entry name" value="AMINOGLYCOSIDE PHOSPHOTRANSFERASE-RELATED-RELATED"/>
    <property type="match status" value="1"/>
</dbReference>
<dbReference type="InterPro" id="IPR011009">
    <property type="entry name" value="Kinase-like_dom_sf"/>
</dbReference>
<dbReference type="RefSeq" id="XP_033598089.1">
    <property type="nucleotide sequence ID" value="XM_033746161.1"/>
</dbReference>
<keyword evidence="3" id="KW-1185">Reference proteome</keyword>
<dbReference type="Proteomes" id="UP000799437">
    <property type="component" value="Unassembled WGS sequence"/>
</dbReference>
<feature type="domain" description="Aminoglycoside phosphotransferase" evidence="1">
    <location>
        <begin position="68"/>
        <end position="316"/>
    </location>
</feature>
<dbReference type="Pfam" id="PF01636">
    <property type="entry name" value="APH"/>
    <property type="match status" value="1"/>
</dbReference>
<protein>
    <recommendedName>
        <fullName evidence="1">Aminoglycoside phosphotransferase domain-containing protein</fullName>
    </recommendedName>
</protein>
<dbReference type="GeneID" id="54487215"/>
<sequence>MDYDKRIELIHKLEENAWVDMVNAARVDGRMCQWVSSLHPDRLPCQLDGGFLHGAYNVCQRFTFIGNTTWLLRFPRVGAICEGYADEKIAMEVEVLTLIRERTSIPVPEIHAWGLAANNPLGLGAFILMDFINGKGVNHLLKDPSSTIDTRLMREDISDDDVEFLFRQLANFQLQLFELDFDRIGSLPTPKTGFSTSTRPLTWKVHDIIQTGGVNTFGDRDQGFSTTAEYFEYITRQDWEQLMQQPNSIAGPYDAKRQYASFKIMRTLVADYVHEKYDRGPFKLICDDLGPANLIVKNDDDLTVVGVIDLEWSYIGSAQLFASAPWWLLQDRPINPEWDHDSDQAPDIAARYFRYLDIYKRVLQEEEAKRSGHESNEVSKLVKWSEDSGAMWFHMLLSCGFNDTNSFPFTKLKEHVGTDKWKQLESALDPNEIRAFVERKTLQLEQYDAELAKTNSRIACVDRGEMTREELIAEHYHP</sequence>
<dbReference type="EMBL" id="ML996577">
    <property type="protein sequence ID" value="KAF2755638.1"/>
    <property type="molecule type" value="Genomic_DNA"/>
</dbReference>
<proteinExistence type="predicted"/>
<gene>
    <name evidence="2" type="ORF">EJ05DRAFT_494050</name>
</gene>
<accession>A0A6A6VYA0</accession>
<evidence type="ECO:0000259" key="1">
    <source>
        <dbReference type="Pfam" id="PF01636"/>
    </source>
</evidence>
<dbReference type="InterPro" id="IPR051678">
    <property type="entry name" value="AGP_Transferase"/>
</dbReference>
<dbReference type="PANTHER" id="PTHR21310:SF37">
    <property type="entry name" value="AMINOGLYCOSIDE PHOSPHOTRANSFERASE DOMAIN-CONTAINING PROTEIN"/>
    <property type="match status" value="1"/>
</dbReference>
<dbReference type="AlphaFoldDB" id="A0A6A6VYA0"/>
<dbReference type="OrthoDB" id="5412996at2759"/>
<reference evidence="2" key="1">
    <citation type="journal article" date="2020" name="Stud. Mycol.">
        <title>101 Dothideomycetes genomes: a test case for predicting lifestyles and emergence of pathogens.</title>
        <authorList>
            <person name="Haridas S."/>
            <person name="Albert R."/>
            <person name="Binder M."/>
            <person name="Bloem J."/>
            <person name="Labutti K."/>
            <person name="Salamov A."/>
            <person name="Andreopoulos B."/>
            <person name="Baker S."/>
            <person name="Barry K."/>
            <person name="Bills G."/>
            <person name="Bluhm B."/>
            <person name="Cannon C."/>
            <person name="Castanera R."/>
            <person name="Culley D."/>
            <person name="Daum C."/>
            <person name="Ezra D."/>
            <person name="Gonzalez J."/>
            <person name="Henrissat B."/>
            <person name="Kuo A."/>
            <person name="Liang C."/>
            <person name="Lipzen A."/>
            <person name="Lutzoni F."/>
            <person name="Magnuson J."/>
            <person name="Mondo S."/>
            <person name="Nolan M."/>
            <person name="Ohm R."/>
            <person name="Pangilinan J."/>
            <person name="Park H.-J."/>
            <person name="Ramirez L."/>
            <person name="Alfaro M."/>
            <person name="Sun H."/>
            <person name="Tritt A."/>
            <person name="Yoshinaga Y."/>
            <person name="Zwiers L.-H."/>
            <person name="Turgeon B."/>
            <person name="Goodwin S."/>
            <person name="Spatafora J."/>
            <person name="Crous P."/>
            <person name="Grigoriev I."/>
        </authorList>
    </citation>
    <scope>NUCLEOTIDE SEQUENCE</scope>
    <source>
        <strain evidence="2">CBS 121739</strain>
    </source>
</reference>
<evidence type="ECO:0000313" key="3">
    <source>
        <dbReference type="Proteomes" id="UP000799437"/>
    </source>
</evidence>
<dbReference type="InterPro" id="IPR002575">
    <property type="entry name" value="Aminoglycoside_PTrfase"/>
</dbReference>
<name>A0A6A6VYA0_9PEZI</name>
<organism evidence="2 3">
    <name type="scientific">Pseudovirgaria hyperparasitica</name>
    <dbReference type="NCBI Taxonomy" id="470096"/>
    <lineage>
        <taxon>Eukaryota</taxon>
        <taxon>Fungi</taxon>
        <taxon>Dikarya</taxon>
        <taxon>Ascomycota</taxon>
        <taxon>Pezizomycotina</taxon>
        <taxon>Dothideomycetes</taxon>
        <taxon>Dothideomycetes incertae sedis</taxon>
        <taxon>Acrospermales</taxon>
        <taxon>Acrospermaceae</taxon>
        <taxon>Pseudovirgaria</taxon>
    </lineage>
</organism>
<dbReference type="SUPFAM" id="SSF56112">
    <property type="entry name" value="Protein kinase-like (PK-like)"/>
    <property type="match status" value="1"/>
</dbReference>
<evidence type="ECO:0000313" key="2">
    <source>
        <dbReference type="EMBL" id="KAF2755638.1"/>
    </source>
</evidence>